<feature type="region of interest" description="Disordered" evidence="1">
    <location>
        <begin position="44"/>
        <end position="73"/>
    </location>
</feature>
<dbReference type="EMBL" id="JAFBMS010001450">
    <property type="protein sequence ID" value="KAG9329137.1"/>
    <property type="molecule type" value="Genomic_DNA"/>
</dbReference>
<keyword evidence="3" id="KW-1185">Reference proteome</keyword>
<protein>
    <submittedName>
        <fullName evidence="2">Uncharacterized protein</fullName>
    </submittedName>
</protein>
<evidence type="ECO:0000256" key="1">
    <source>
        <dbReference type="SAM" id="MobiDB-lite"/>
    </source>
</evidence>
<sequence>MPDLYCTLNVSERSSEKTVRQQISHPAIGPQALRQVDSHEKTNEMGSLRLNGVADWPDTAKGARRNSAHLGPG</sequence>
<organism evidence="2 3">
    <name type="scientific">Albula glossodonta</name>
    <name type="common">roundjaw bonefish</name>
    <dbReference type="NCBI Taxonomy" id="121402"/>
    <lineage>
        <taxon>Eukaryota</taxon>
        <taxon>Metazoa</taxon>
        <taxon>Chordata</taxon>
        <taxon>Craniata</taxon>
        <taxon>Vertebrata</taxon>
        <taxon>Euteleostomi</taxon>
        <taxon>Actinopterygii</taxon>
        <taxon>Neopterygii</taxon>
        <taxon>Teleostei</taxon>
        <taxon>Albuliformes</taxon>
        <taxon>Albulidae</taxon>
        <taxon>Albula</taxon>
    </lineage>
</organism>
<accession>A0A8T2MXM5</accession>
<name>A0A8T2MXM5_9TELE</name>
<evidence type="ECO:0000313" key="3">
    <source>
        <dbReference type="Proteomes" id="UP000824540"/>
    </source>
</evidence>
<gene>
    <name evidence="2" type="ORF">JZ751_007520</name>
</gene>
<comment type="caution">
    <text evidence="2">The sequence shown here is derived from an EMBL/GenBank/DDBJ whole genome shotgun (WGS) entry which is preliminary data.</text>
</comment>
<proteinExistence type="predicted"/>
<evidence type="ECO:0000313" key="2">
    <source>
        <dbReference type="EMBL" id="KAG9329137.1"/>
    </source>
</evidence>
<dbReference type="Proteomes" id="UP000824540">
    <property type="component" value="Unassembled WGS sequence"/>
</dbReference>
<dbReference type="AlphaFoldDB" id="A0A8T2MXM5"/>
<reference evidence="2" key="1">
    <citation type="thesis" date="2021" institute="BYU ScholarsArchive" country="Provo, UT, USA">
        <title>Applications of and Algorithms for Genome Assembly and Genomic Analyses with an Emphasis on Marine Teleosts.</title>
        <authorList>
            <person name="Pickett B.D."/>
        </authorList>
    </citation>
    <scope>NUCLEOTIDE SEQUENCE</scope>
    <source>
        <strain evidence="2">HI-2016</strain>
    </source>
</reference>